<accession>A0A0M2NB57</accession>
<dbReference type="PATRIC" id="fig|270498.16.peg.2300"/>
<dbReference type="Gene3D" id="3.40.50.970">
    <property type="match status" value="1"/>
</dbReference>
<organism evidence="5 6">
    <name type="scientific">Christensenella hongkongensis</name>
    <dbReference type="NCBI Taxonomy" id="270498"/>
    <lineage>
        <taxon>Bacteria</taxon>
        <taxon>Bacillati</taxon>
        <taxon>Bacillota</taxon>
        <taxon>Clostridia</taxon>
        <taxon>Christensenellales</taxon>
        <taxon>Christensenellaceae</taxon>
        <taxon>Christensenella</taxon>
    </lineage>
</organism>
<dbReference type="RefSeq" id="WP_046444556.1">
    <property type="nucleotide sequence ID" value="NZ_LAYJ01000123.1"/>
</dbReference>
<protein>
    <submittedName>
        <fullName evidence="5">Acetoin dehydrogenase E1 component alpha-subunit</fullName>
        <ecNumber evidence="5">1.2.4.-</ecNumber>
    </submittedName>
</protein>
<keyword evidence="6" id="KW-1185">Reference proteome</keyword>
<dbReference type="STRING" id="270498.CHK_2759"/>
<dbReference type="EC" id="1.2.4.-" evidence="5"/>
<sequence>MVLSEEKLREIYTRMCLAREFEWCVARMFRDGRMHGTTHLGVGQEGSAMGVVSVLRPEDIVFGSHRGHNLCIAKGMDAKAMMAEMLGRETGCCKGLGGSMHMADIKKGNYGTNGVVAGSIPLAAGVALAFQKDQKSNIAVSFFGDGATNEGVFHETLNMASLMKLPVIFVCENNFYGMSTPVEKSTAVPQIAKRAVAYGIPAATVDGNDVLEVAAAADEAARRARSGGGPTLIEVVTYRWLGHSKSDKRVYRTREEENEWKERCPIKRFYGYLCENGFSASELDAIRQQAVHEVEEAVAFAEQSEEYSLCEAEKLVYAD</sequence>
<dbReference type="SUPFAM" id="SSF52518">
    <property type="entry name" value="Thiamin diphosphate-binding fold (THDP-binding)"/>
    <property type="match status" value="1"/>
</dbReference>
<dbReference type="EMBL" id="LAYJ01000123">
    <property type="protein sequence ID" value="KKI49739.1"/>
    <property type="molecule type" value="Genomic_DNA"/>
</dbReference>
<evidence type="ECO:0000313" key="6">
    <source>
        <dbReference type="Proteomes" id="UP000034076"/>
    </source>
</evidence>
<evidence type="ECO:0000259" key="4">
    <source>
        <dbReference type="Pfam" id="PF00676"/>
    </source>
</evidence>
<comment type="cofactor">
    <cofactor evidence="1">
        <name>thiamine diphosphate</name>
        <dbReference type="ChEBI" id="CHEBI:58937"/>
    </cofactor>
</comment>
<feature type="domain" description="Dehydrogenase E1 component" evidence="4">
    <location>
        <begin position="14"/>
        <end position="306"/>
    </location>
</feature>
<dbReference type="InterPro" id="IPR029061">
    <property type="entry name" value="THDP-binding"/>
</dbReference>
<gene>
    <name evidence="5" type="ORF">CHK_2759</name>
</gene>
<dbReference type="PANTHER" id="PTHR11516">
    <property type="entry name" value="PYRUVATE DEHYDROGENASE E1 COMPONENT, ALPHA SUBUNIT BACTERIAL AND ORGANELLAR"/>
    <property type="match status" value="1"/>
</dbReference>
<keyword evidence="2 5" id="KW-0560">Oxidoreductase</keyword>
<dbReference type="Pfam" id="PF00676">
    <property type="entry name" value="E1_dh"/>
    <property type="match status" value="1"/>
</dbReference>
<dbReference type="AlphaFoldDB" id="A0A0M2NB57"/>
<evidence type="ECO:0000313" key="5">
    <source>
        <dbReference type="EMBL" id="KKI49739.1"/>
    </source>
</evidence>
<dbReference type="GO" id="GO:0006086">
    <property type="term" value="P:pyruvate decarboxylation to acetyl-CoA"/>
    <property type="evidence" value="ECO:0007669"/>
    <property type="project" value="TreeGrafter"/>
</dbReference>
<keyword evidence="3" id="KW-0786">Thiamine pyrophosphate</keyword>
<proteinExistence type="predicted"/>
<dbReference type="CDD" id="cd02000">
    <property type="entry name" value="TPP_E1_PDC_ADC_BCADC"/>
    <property type="match status" value="1"/>
</dbReference>
<dbReference type="Proteomes" id="UP000034076">
    <property type="component" value="Unassembled WGS sequence"/>
</dbReference>
<comment type="caution">
    <text evidence="5">The sequence shown here is derived from an EMBL/GenBank/DDBJ whole genome shotgun (WGS) entry which is preliminary data.</text>
</comment>
<name>A0A0M2NB57_9FIRM</name>
<dbReference type="OrthoDB" id="9766715at2"/>
<reference evidence="5 6" key="1">
    <citation type="submission" date="2015-04" db="EMBL/GenBank/DDBJ databases">
        <title>Draft genome sequence of bacteremic isolate Catabacter hongkongensis type strain HKU16T.</title>
        <authorList>
            <person name="Lau S.K."/>
            <person name="Teng J.L."/>
            <person name="Huang Y."/>
            <person name="Curreem S.O."/>
            <person name="Tsui S.K."/>
            <person name="Woo P.C."/>
        </authorList>
    </citation>
    <scope>NUCLEOTIDE SEQUENCE [LARGE SCALE GENOMIC DNA]</scope>
    <source>
        <strain evidence="5 6">HKU16</strain>
    </source>
</reference>
<dbReference type="PANTHER" id="PTHR11516:SF60">
    <property type="entry name" value="PYRUVATE DEHYDROGENASE E1 COMPONENT SUBUNIT ALPHA"/>
    <property type="match status" value="1"/>
</dbReference>
<evidence type="ECO:0000256" key="2">
    <source>
        <dbReference type="ARBA" id="ARBA00023002"/>
    </source>
</evidence>
<evidence type="ECO:0000256" key="1">
    <source>
        <dbReference type="ARBA" id="ARBA00001964"/>
    </source>
</evidence>
<dbReference type="InterPro" id="IPR001017">
    <property type="entry name" value="DH_E1"/>
</dbReference>
<dbReference type="InterPro" id="IPR050642">
    <property type="entry name" value="PDH_E1_Alpha_Subunit"/>
</dbReference>
<evidence type="ECO:0000256" key="3">
    <source>
        <dbReference type="ARBA" id="ARBA00023052"/>
    </source>
</evidence>
<dbReference type="GO" id="GO:0004739">
    <property type="term" value="F:pyruvate dehydrogenase (acetyl-transferring) activity"/>
    <property type="evidence" value="ECO:0007669"/>
    <property type="project" value="TreeGrafter"/>
</dbReference>